<name>A0A6I4HTU1_ACIBA</name>
<sequence>MANNNRVEVHVGAKTSELKEGMQDAEKIVSDSAKKIESTGHNIDFKLDLSNLRSELNGFASNLSDKFKTVGNDIKS</sequence>
<protein>
    <submittedName>
        <fullName evidence="1">Uncharacterized protein</fullName>
    </submittedName>
</protein>
<evidence type="ECO:0000313" key="1">
    <source>
        <dbReference type="EMBL" id="MVM94097.1"/>
    </source>
</evidence>
<dbReference type="EMBL" id="WPIP01000462">
    <property type="protein sequence ID" value="MVM94097.1"/>
    <property type="molecule type" value="Genomic_DNA"/>
</dbReference>
<evidence type="ECO:0000313" key="2">
    <source>
        <dbReference type="Proteomes" id="UP000439424"/>
    </source>
</evidence>
<accession>A0A6I4HTU1</accession>
<dbReference type="RefSeq" id="WP_157010937.1">
    <property type="nucleotide sequence ID" value="NZ_WPIP01000462.1"/>
</dbReference>
<dbReference type="AlphaFoldDB" id="A0A6I4HTU1"/>
<gene>
    <name evidence="1" type="ORF">GNY86_21430</name>
</gene>
<organism evidence="1 2">
    <name type="scientific">Acinetobacter baumannii</name>
    <dbReference type="NCBI Taxonomy" id="470"/>
    <lineage>
        <taxon>Bacteria</taxon>
        <taxon>Pseudomonadati</taxon>
        <taxon>Pseudomonadota</taxon>
        <taxon>Gammaproteobacteria</taxon>
        <taxon>Moraxellales</taxon>
        <taxon>Moraxellaceae</taxon>
        <taxon>Acinetobacter</taxon>
        <taxon>Acinetobacter calcoaceticus/baumannii complex</taxon>
    </lineage>
</organism>
<comment type="caution">
    <text evidence="1">The sequence shown here is derived from an EMBL/GenBank/DDBJ whole genome shotgun (WGS) entry which is preliminary data.</text>
</comment>
<reference evidence="1 2" key="1">
    <citation type="submission" date="2019-11" db="EMBL/GenBank/DDBJ databases">
        <title>Multidrug-resistant Acinetobacter baumannii moving toward extensively drug-resistant over fifteen years in South of Brazil.</title>
        <authorList>
            <person name="Fedrigo N.H."/>
            <person name="Cerdeira L."/>
            <person name="Fuga B."/>
            <person name="Marini P.V.B."/>
            <person name="Shinohara D.R."/>
            <person name="Carrara-Marroni F.E."/>
            <person name="Lincopan N."/>
            <person name="Tognim M.C.B."/>
        </authorList>
    </citation>
    <scope>NUCLEOTIDE SEQUENCE [LARGE SCALE GENOMIC DNA]</scope>
    <source>
        <strain evidence="1 2">Ac576</strain>
    </source>
</reference>
<dbReference type="Proteomes" id="UP000439424">
    <property type="component" value="Unassembled WGS sequence"/>
</dbReference>
<proteinExistence type="predicted"/>
<feature type="non-terminal residue" evidence="1">
    <location>
        <position position="76"/>
    </location>
</feature>